<evidence type="ECO:0000313" key="6">
    <source>
        <dbReference type="Proteomes" id="UP000319817"/>
    </source>
</evidence>
<keyword evidence="6" id="KW-1185">Reference proteome</keyword>
<dbReference type="Pfam" id="PF04577">
    <property type="entry name" value="Glyco_transf_61"/>
    <property type="match status" value="1"/>
</dbReference>
<dbReference type="RefSeq" id="WP_145419304.1">
    <property type="nucleotide sequence ID" value="NZ_CP036526.1"/>
</dbReference>
<evidence type="ECO:0000256" key="1">
    <source>
        <dbReference type="ARBA" id="ARBA00022676"/>
    </source>
</evidence>
<sequence length="357" mass="40770">MELIGKDSRCIAVTPPINVNARDRHIFPPSIKTKLAEQRVLRLSDVTAVGRGPLRQHDDYLAESFVAPNHMDIWKQKGGHYRAALERQIGRSRTIDSPVVWITDNWSCGYFHWICDALPRLELALQHYPANELTLVLPYKFRRHGYFLESLKAFGLKETRILNRFEKLTCRDFILPCHLAGTGSHDPEMIGRLRDRFGRFFGALAGRPSGHLARRSSSRVYVSRAIATRRRIANEQDILPILKRHGFHRVVAENMTWEEQIATMLSTEFLISNHGSGLANMFAMRPGSSVLEIRERYETGQGCFWGLASAAQLDYYYMLADKDDASKSAHWSDVRVDPSELKRTIEMMVSSKQKVAA</sequence>
<evidence type="ECO:0000259" key="4">
    <source>
        <dbReference type="Pfam" id="PF04577"/>
    </source>
</evidence>
<keyword evidence="1" id="KW-0328">Glycosyltransferase</keyword>
<evidence type="ECO:0000313" key="5">
    <source>
        <dbReference type="EMBL" id="QDT11475.1"/>
    </source>
</evidence>
<dbReference type="InterPro" id="IPR007657">
    <property type="entry name" value="Glycosyltransferase_61"/>
</dbReference>
<evidence type="ECO:0000256" key="3">
    <source>
        <dbReference type="ARBA" id="ARBA00023180"/>
    </source>
</evidence>
<dbReference type="InterPro" id="IPR049625">
    <property type="entry name" value="Glyco_transf_61_cat"/>
</dbReference>
<dbReference type="PANTHER" id="PTHR20961">
    <property type="entry name" value="GLYCOSYLTRANSFERASE"/>
    <property type="match status" value="1"/>
</dbReference>
<reference evidence="5 6" key="1">
    <citation type="submission" date="2019-02" db="EMBL/GenBank/DDBJ databases">
        <title>Deep-cultivation of Planctomycetes and their phenomic and genomic characterization uncovers novel biology.</title>
        <authorList>
            <person name="Wiegand S."/>
            <person name="Jogler M."/>
            <person name="Boedeker C."/>
            <person name="Pinto D."/>
            <person name="Vollmers J."/>
            <person name="Rivas-Marin E."/>
            <person name="Kohn T."/>
            <person name="Peeters S.H."/>
            <person name="Heuer A."/>
            <person name="Rast P."/>
            <person name="Oberbeckmann S."/>
            <person name="Bunk B."/>
            <person name="Jeske O."/>
            <person name="Meyerdierks A."/>
            <person name="Storesund J.E."/>
            <person name="Kallscheuer N."/>
            <person name="Luecker S."/>
            <person name="Lage O.M."/>
            <person name="Pohl T."/>
            <person name="Merkel B.J."/>
            <person name="Hornburger P."/>
            <person name="Mueller R.-W."/>
            <person name="Bruemmer F."/>
            <person name="Labrenz M."/>
            <person name="Spormann A.M."/>
            <person name="Op den Camp H."/>
            <person name="Overmann J."/>
            <person name="Amann R."/>
            <person name="Jetten M.S.M."/>
            <person name="Mascher T."/>
            <person name="Medema M.H."/>
            <person name="Devos D.P."/>
            <person name="Kaster A.-K."/>
            <person name="Ovreas L."/>
            <person name="Rohde M."/>
            <person name="Galperin M.Y."/>
            <person name="Jogler C."/>
        </authorList>
    </citation>
    <scope>NUCLEOTIDE SEQUENCE [LARGE SCALE GENOMIC DNA]</scope>
    <source>
        <strain evidence="5 6">K23_9</strain>
    </source>
</reference>
<name>A0A517NWG9_9BACT</name>
<evidence type="ECO:0000256" key="2">
    <source>
        <dbReference type="ARBA" id="ARBA00022679"/>
    </source>
</evidence>
<dbReference type="AlphaFoldDB" id="A0A517NWG9"/>
<keyword evidence="3" id="KW-0325">Glycoprotein</keyword>
<organism evidence="5 6">
    <name type="scientific">Stieleria marina</name>
    <dbReference type="NCBI Taxonomy" id="1930275"/>
    <lineage>
        <taxon>Bacteria</taxon>
        <taxon>Pseudomonadati</taxon>
        <taxon>Planctomycetota</taxon>
        <taxon>Planctomycetia</taxon>
        <taxon>Pirellulales</taxon>
        <taxon>Pirellulaceae</taxon>
        <taxon>Stieleria</taxon>
    </lineage>
</organism>
<dbReference type="OrthoDB" id="288504at2"/>
<accession>A0A517NWG9</accession>
<proteinExistence type="predicted"/>
<dbReference type="GO" id="GO:0016757">
    <property type="term" value="F:glycosyltransferase activity"/>
    <property type="evidence" value="ECO:0007669"/>
    <property type="project" value="UniProtKB-KW"/>
</dbReference>
<dbReference type="Proteomes" id="UP000319817">
    <property type="component" value="Chromosome"/>
</dbReference>
<gene>
    <name evidence="5" type="ORF">K239x_34730</name>
</gene>
<feature type="domain" description="Glycosyltransferase 61 catalytic" evidence="4">
    <location>
        <begin position="110"/>
        <end position="291"/>
    </location>
</feature>
<protein>
    <recommendedName>
        <fullName evidence="4">Glycosyltransferase 61 catalytic domain-containing protein</fullName>
    </recommendedName>
</protein>
<dbReference type="EMBL" id="CP036526">
    <property type="protein sequence ID" value="QDT11475.1"/>
    <property type="molecule type" value="Genomic_DNA"/>
</dbReference>
<keyword evidence="2" id="KW-0808">Transferase</keyword>